<name>A0A8S1UT33_PAROT</name>
<comment type="caution">
    <text evidence="1">The sequence shown here is derived from an EMBL/GenBank/DDBJ whole genome shotgun (WGS) entry which is preliminary data.</text>
</comment>
<dbReference type="OrthoDB" id="239865at2759"/>
<organism evidence="1 2">
    <name type="scientific">Paramecium octaurelia</name>
    <dbReference type="NCBI Taxonomy" id="43137"/>
    <lineage>
        <taxon>Eukaryota</taxon>
        <taxon>Sar</taxon>
        <taxon>Alveolata</taxon>
        <taxon>Ciliophora</taxon>
        <taxon>Intramacronucleata</taxon>
        <taxon>Oligohymenophorea</taxon>
        <taxon>Peniculida</taxon>
        <taxon>Parameciidae</taxon>
        <taxon>Paramecium</taxon>
    </lineage>
</organism>
<keyword evidence="2" id="KW-1185">Reference proteome</keyword>
<accession>A0A8S1UT33</accession>
<reference evidence="1" key="1">
    <citation type="submission" date="2021-01" db="EMBL/GenBank/DDBJ databases">
        <authorList>
            <consortium name="Genoscope - CEA"/>
            <person name="William W."/>
        </authorList>
    </citation>
    <scope>NUCLEOTIDE SEQUENCE</scope>
</reference>
<sequence length="200" mass="23869">MFGYQFLARTGNIKSIFKCKRNAQCVCFSPNSKSLADSSYKFVYLLNLKNGNFSPYSTTLASGIDDNSIRLRDILIQYLPQIWTNNIIEIKCFIDYLYSSYIKRAYILILGCSNFERRIQKSIWHRIEDIFSIKSQLHFREINWTKNTIKLIYHLLIFFFYNTSYLIIERNKNHILLLKTRIQSRNGEEPQNYQKNILEE</sequence>
<dbReference type="EMBL" id="CAJJDP010000051">
    <property type="protein sequence ID" value="CAD8168408.1"/>
    <property type="molecule type" value="Genomic_DNA"/>
</dbReference>
<evidence type="ECO:0000313" key="1">
    <source>
        <dbReference type="EMBL" id="CAD8168408.1"/>
    </source>
</evidence>
<protein>
    <submittedName>
        <fullName evidence="1">Uncharacterized protein</fullName>
    </submittedName>
</protein>
<dbReference type="AlphaFoldDB" id="A0A8S1UT33"/>
<gene>
    <name evidence="1" type="ORF">POCTA_138.1.T0510300</name>
</gene>
<dbReference type="Proteomes" id="UP000683925">
    <property type="component" value="Unassembled WGS sequence"/>
</dbReference>
<evidence type="ECO:0000313" key="2">
    <source>
        <dbReference type="Proteomes" id="UP000683925"/>
    </source>
</evidence>
<proteinExistence type="predicted"/>